<protein>
    <submittedName>
        <fullName evidence="1">Uncharacterized protein</fullName>
    </submittedName>
</protein>
<evidence type="ECO:0000313" key="1">
    <source>
        <dbReference type="EMBL" id="MPN59687.1"/>
    </source>
</evidence>
<proteinExistence type="predicted"/>
<comment type="caution">
    <text evidence="1">The sequence shown here is derived from an EMBL/GenBank/DDBJ whole genome shotgun (WGS) entry which is preliminary data.</text>
</comment>
<sequence>MQTAESQDMGGPFVHLPLDRPFKITLLTDKDLALDEEHVVQPSLVANQRETDGIPPFVAQGEDDSEFRTNLDFALHLDTASQFLNDVITVRQS</sequence>
<gene>
    <name evidence="1" type="ORF">SDC9_207409</name>
</gene>
<dbReference type="AlphaFoldDB" id="A0A645J8I1"/>
<accession>A0A645J8I1</accession>
<reference evidence="1" key="1">
    <citation type="submission" date="2019-08" db="EMBL/GenBank/DDBJ databases">
        <authorList>
            <person name="Kucharzyk K."/>
            <person name="Murdoch R.W."/>
            <person name="Higgins S."/>
            <person name="Loffler F."/>
        </authorList>
    </citation>
    <scope>NUCLEOTIDE SEQUENCE</scope>
</reference>
<name>A0A645J8I1_9ZZZZ</name>
<dbReference type="EMBL" id="VSSQ01133981">
    <property type="protein sequence ID" value="MPN59687.1"/>
    <property type="molecule type" value="Genomic_DNA"/>
</dbReference>
<organism evidence="1">
    <name type="scientific">bioreactor metagenome</name>
    <dbReference type="NCBI Taxonomy" id="1076179"/>
    <lineage>
        <taxon>unclassified sequences</taxon>
        <taxon>metagenomes</taxon>
        <taxon>ecological metagenomes</taxon>
    </lineage>
</organism>